<feature type="compositionally biased region" description="Basic and acidic residues" evidence="1">
    <location>
        <begin position="310"/>
        <end position="320"/>
    </location>
</feature>
<dbReference type="Gene3D" id="1.10.238.10">
    <property type="entry name" value="EF-hand"/>
    <property type="match status" value="1"/>
</dbReference>
<evidence type="ECO:0000313" key="2">
    <source>
        <dbReference type="EMBL" id="GMH98519.1"/>
    </source>
</evidence>
<name>A0A9W7BXC7_9STRA</name>
<feature type="region of interest" description="Disordered" evidence="1">
    <location>
        <begin position="310"/>
        <end position="370"/>
    </location>
</feature>
<keyword evidence="3" id="KW-1185">Reference proteome</keyword>
<gene>
    <name evidence="2" type="ORF">TrVE_jg5839</name>
</gene>
<evidence type="ECO:0000313" key="3">
    <source>
        <dbReference type="Proteomes" id="UP001165160"/>
    </source>
</evidence>
<feature type="region of interest" description="Disordered" evidence="1">
    <location>
        <begin position="537"/>
        <end position="638"/>
    </location>
</feature>
<feature type="compositionally biased region" description="Basic and acidic residues" evidence="1">
    <location>
        <begin position="603"/>
        <end position="638"/>
    </location>
</feature>
<dbReference type="PROSITE" id="PS50096">
    <property type="entry name" value="IQ"/>
    <property type="match status" value="1"/>
</dbReference>
<feature type="region of interest" description="Disordered" evidence="1">
    <location>
        <begin position="413"/>
        <end position="501"/>
    </location>
</feature>
<comment type="caution">
    <text evidence="2">The sequence shown here is derived from an EMBL/GenBank/DDBJ whole genome shotgun (WGS) entry which is preliminary data.</text>
</comment>
<proteinExistence type="predicted"/>
<accession>A0A9W7BXC7</accession>
<evidence type="ECO:0000256" key="1">
    <source>
        <dbReference type="SAM" id="MobiDB-lite"/>
    </source>
</evidence>
<protein>
    <submittedName>
        <fullName evidence="2">Uncharacterized protein</fullName>
    </submittedName>
</protein>
<dbReference type="AlphaFoldDB" id="A0A9W7BXC7"/>
<organism evidence="2 3">
    <name type="scientific">Triparma verrucosa</name>
    <dbReference type="NCBI Taxonomy" id="1606542"/>
    <lineage>
        <taxon>Eukaryota</taxon>
        <taxon>Sar</taxon>
        <taxon>Stramenopiles</taxon>
        <taxon>Ochrophyta</taxon>
        <taxon>Bolidophyceae</taxon>
        <taxon>Parmales</taxon>
        <taxon>Triparmaceae</taxon>
        <taxon>Triparma</taxon>
    </lineage>
</organism>
<dbReference type="EMBL" id="BRXX01000220">
    <property type="protein sequence ID" value="GMH98519.1"/>
    <property type="molecule type" value="Genomic_DNA"/>
</dbReference>
<reference evidence="3" key="1">
    <citation type="journal article" date="2023" name="Commun. Biol.">
        <title>Genome analysis of Parmales, the sister group of diatoms, reveals the evolutionary specialization of diatoms from phago-mixotrophs to photoautotrophs.</title>
        <authorList>
            <person name="Ban H."/>
            <person name="Sato S."/>
            <person name="Yoshikawa S."/>
            <person name="Yamada K."/>
            <person name="Nakamura Y."/>
            <person name="Ichinomiya M."/>
            <person name="Sato N."/>
            <person name="Blanc-Mathieu R."/>
            <person name="Endo H."/>
            <person name="Kuwata A."/>
            <person name="Ogata H."/>
        </authorList>
    </citation>
    <scope>NUCLEOTIDE SEQUENCE [LARGE SCALE GENOMIC DNA]</scope>
    <source>
        <strain evidence="3">NIES 3699</strain>
    </source>
</reference>
<feature type="compositionally biased region" description="Acidic residues" evidence="1">
    <location>
        <begin position="586"/>
        <end position="602"/>
    </location>
</feature>
<dbReference type="Proteomes" id="UP001165160">
    <property type="component" value="Unassembled WGS sequence"/>
</dbReference>
<feature type="compositionally biased region" description="Basic and acidic residues" evidence="1">
    <location>
        <begin position="332"/>
        <end position="366"/>
    </location>
</feature>
<sequence length="638" mass="69457">MGALGSSPIVEPFDIFKSWQLSQARDMLLAYRSRDFDFGVDASVITSLIGGDTQMAESIAKAFSPTSGVVNALSFLSAVILLSNDGESPNPTKSKSDLIFDTFDFQESGDMSLDEITILLLSVCRACNVICGTGGDPSDETMEQFALVMYQSSGKEITQFIDRKEFGSWIAEWVGTDNVDFAYLISRFAPSALITPEQQAAFELQAKLDAEKAEEEAKQRRELELKKRLEIEEAARKEAEEKVRVEREKIAAEKAAEEARLEAERKAEEARLAEIKRVEDEKIATQKKAEEEAKRLAEEARLAEDARLKAEEEAKLKEESNAAATKLQNLKRAKDAREKVQARRESLAKLEDEAKKLEGEAKEKDAPPTLTEALLDVAAGEDDDAAAKLESLEKAKLAQDKVKAKEAELAGLQEEAKEAGGGLDGSLKGLLDDAAEEDDELSKVKAAQASRGRTHTVEHSTASKALVEASKLKRAGGEEEEEEEGEGKPEAPRIGSTPSVDEAKIKAIQAARGRTHTVEHSTAPEALKVLEAAGKLARGEGEGDAVDEDDVLSKAKAAQASRGRTHTVEHSTASKALVEASKMERAEEEEEEEEEEGEDAEDALEKELLKELEIGGDEGPKAEEKKGEEAKEELKSDA</sequence>